<proteinExistence type="inferred from homology"/>
<dbReference type="InterPro" id="IPR003918">
    <property type="entry name" value="NADH_UbQ_OxRdtase"/>
</dbReference>
<feature type="transmembrane region" description="Helical" evidence="6">
    <location>
        <begin position="284"/>
        <end position="305"/>
    </location>
</feature>
<dbReference type="NCBIfam" id="TIGR01972">
    <property type="entry name" value="NDH_I_M"/>
    <property type="match status" value="1"/>
</dbReference>
<dbReference type="InterPro" id="IPR001750">
    <property type="entry name" value="ND/Mrp_TM"/>
</dbReference>
<feature type="transmembrane region" description="Helical" evidence="6">
    <location>
        <begin position="83"/>
        <end position="101"/>
    </location>
</feature>
<evidence type="ECO:0000256" key="1">
    <source>
        <dbReference type="ARBA" id="ARBA00004141"/>
    </source>
</evidence>
<dbReference type="GO" id="GO:0008137">
    <property type="term" value="F:NADH dehydrogenase (ubiquinone) activity"/>
    <property type="evidence" value="ECO:0007669"/>
    <property type="project" value="InterPro"/>
</dbReference>
<dbReference type="GO" id="GO:0003954">
    <property type="term" value="F:NADH dehydrogenase activity"/>
    <property type="evidence" value="ECO:0007669"/>
    <property type="project" value="TreeGrafter"/>
</dbReference>
<keyword evidence="5 6" id="KW-0472">Membrane</keyword>
<dbReference type="EMBL" id="UINC01054669">
    <property type="protein sequence ID" value="SVB72653.1"/>
    <property type="molecule type" value="Genomic_DNA"/>
</dbReference>
<accession>A0A382GDG8</accession>
<protein>
    <recommendedName>
        <fullName evidence="7">NADH:quinone oxidoreductase/Mrp antiporter transmembrane domain-containing protein</fullName>
    </recommendedName>
</protein>
<dbReference type="GO" id="GO:0015990">
    <property type="term" value="P:electron transport coupled proton transport"/>
    <property type="evidence" value="ECO:0007669"/>
    <property type="project" value="TreeGrafter"/>
</dbReference>
<reference evidence="8" key="1">
    <citation type="submission" date="2018-05" db="EMBL/GenBank/DDBJ databases">
        <authorList>
            <person name="Lanie J.A."/>
            <person name="Ng W.-L."/>
            <person name="Kazmierczak K.M."/>
            <person name="Andrzejewski T.M."/>
            <person name="Davidsen T.M."/>
            <person name="Wayne K.J."/>
            <person name="Tettelin H."/>
            <person name="Glass J.I."/>
            <person name="Rusch D."/>
            <person name="Podicherti R."/>
            <person name="Tsui H.-C.T."/>
            <person name="Winkler M.E."/>
        </authorList>
    </citation>
    <scope>NUCLEOTIDE SEQUENCE</scope>
</reference>
<dbReference type="PRINTS" id="PR01437">
    <property type="entry name" value="NUOXDRDTASE4"/>
</dbReference>
<keyword evidence="3 6" id="KW-0812">Transmembrane</keyword>
<feature type="transmembrane region" description="Helical" evidence="6">
    <location>
        <begin position="245"/>
        <end position="263"/>
    </location>
</feature>
<feature type="domain" description="NADH:quinone oxidoreductase/Mrp antiporter transmembrane" evidence="7">
    <location>
        <begin position="100"/>
        <end position="398"/>
    </location>
</feature>
<evidence type="ECO:0000256" key="5">
    <source>
        <dbReference type="ARBA" id="ARBA00023136"/>
    </source>
</evidence>
<feature type="transmembrane region" description="Helical" evidence="6">
    <location>
        <begin position="175"/>
        <end position="196"/>
    </location>
</feature>
<feature type="transmembrane region" description="Helical" evidence="6">
    <location>
        <begin position="216"/>
        <end position="239"/>
    </location>
</feature>
<feature type="transmembrane region" description="Helical" evidence="6">
    <location>
        <begin position="311"/>
        <end position="329"/>
    </location>
</feature>
<evidence type="ECO:0000313" key="8">
    <source>
        <dbReference type="EMBL" id="SVB72653.1"/>
    </source>
</evidence>
<dbReference type="PANTHER" id="PTHR43507">
    <property type="entry name" value="NADH-UBIQUINONE OXIDOREDUCTASE CHAIN 4"/>
    <property type="match status" value="1"/>
</dbReference>
<evidence type="ECO:0000256" key="2">
    <source>
        <dbReference type="ARBA" id="ARBA00009025"/>
    </source>
</evidence>
<feature type="transmembrane region" description="Helical" evidence="6">
    <location>
        <begin position="349"/>
        <end position="371"/>
    </location>
</feature>
<organism evidence="8">
    <name type="scientific">marine metagenome</name>
    <dbReference type="NCBI Taxonomy" id="408172"/>
    <lineage>
        <taxon>unclassified sequences</taxon>
        <taxon>metagenomes</taxon>
        <taxon>ecological metagenomes</taxon>
    </lineage>
</organism>
<dbReference type="GO" id="GO:0042773">
    <property type="term" value="P:ATP synthesis coupled electron transport"/>
    <property type="evidence" value="ECO:0007669"/>
    <property type="project" value="InterPro"/>
</dbReference>
<feature type="transmembrane region" description="Helical" evidence="6">
    <location>
        <begin position="54"/>
        <end position="76"/>
    </location>
</feature>
<evidence type="ECO:0000259" key="7">
    <source>
        <dbReference type="Pfam" id="PF00361"/>
    </source>
</evidence>
<feature type="transmembrane region" description="Helical" evidence="6">
    <location>
        <begin position="383"/>
        <end position="404"/>
    </location>
</feature>
<feature type="transmembrane region" description="Helical" evidence="6">
    <location>
        <begin position="136"/>
        <end position="163"/>
    </location>
</feature>
<evidence type="ECO:0000256" key="3">
    <source>
        <dbReference type="ARBA" id="ARBA00022692"/>
    </source>
</evidence>
<name>A0A382GDG8_9ZZZZ</name>
<feature type="transmembrane region" description="Helical" evidence="6">
    <location>
        <begin position="107"/>
        <end position="124"/>
    </location>
</feature>
<dbReference type="PANTHER" id="PTHR43507:SF4">
    <property type="entry name" value="PROTON-TRANSLOCATING NADH-QUINONE OXIDOREDUCTASE, CHAIN M"/>
    <property type="match status" value="1"/>
</dbReference>
<keyword evidence="4 6" id="KW-1133">Transmembrane helix</keyword>
<gene>
    <name evidence="8" type="ORF">METZ01_LOCUS225507</name>
</gene>
<evidence type="ECO:0000256" key="6">
    <source>
        <dbReference type="SAM" id="Phobius"/>
    </source>
</evidence>
<dbReference type="AlphaFoldDB" id="A0A382GDG8"/>
<dbReference type="Pfam" id="PF00361">
    <property type="entry name" value="Proton_antipo_M"/>
    <property type="match status" value="1"/>
</dbReference>
<comment type="similarity">
    <text evidence="2">Belongs to the complex I subunit 4 family.</text>
</comment>
<dbReference type="GO" id="GO:0016020">
    <property type="term" value="C:membrane"/>
    <property type="evidence" value="ECO:0007669"/>
    <property type="project" value="UniProtKB-SubCell"/>
</dbReference>
<evidence type="ECO:0000256" key="4">
    <source>
        <dbReference type="ARBA" id="ARBA00022989"/>
    </source>
</evidence>
<feature type="transmembrane region" description="Helical" evidence="6">
    <location>
        <begin position="425"/>
        <end position="445"/>
    </location>
</feature>
<dbReference type="InterPro" id="IPR010227">
    <property type="entry name" value="NADH_Q_OxRdtase_chainM/4"/>
</dbReference>
<comment type="subcellular location">
    <subcellularLocation>
        <location evidence="1">Membrane</location>
        <topology evidence="1">Multi-pass membrane protein</topology>
    </subcellularLocation>
</comment>
<dbReference type="GO" id="GO:0048039">
    <property type="term" value="F:ubiquinone binding"/>
    <property type="evidence" value="ECO:0007669"/>
    <property type="project" value="TreeGrafter"/>
</dbReference>
<sequence length="470" mass="50744">MAVSVAAAELVLAAIIFSAFMQNDGPTAEGMRFVEMREWIYPLNINYHLGVDGLSAPMVLLTAILGLCAVFASFNIQIRTREYFTWLLVLQGAVMGVFVSLDFVLFFIFWELELLPMYFLIAIWGTGRKEYSAMKFLIFTLLGSAFMLVGMLVLFLSVGSFSIVDLPELVGGAKLALPATAIFALLVTAFAVKLPVWPVHSWLPDAHTDAPTAVSVMLAGVLLKMGGYGIIRIAIGIFPEVTRDYAWLLAVIAVISVLYGAVVTIRQTDLKRLIAFSSISHMGYVLLGVSSVAGVGGVISPVGLTGASMQLFSHGIITGLLFLLVGVAYEKVHTRHIPDLGGLISRMPITGIAFIIAGLASLGLPSTSGFISELLVFLGTFPVWSWLTAFGVFGIVITSGYILWTIQRVFFGPSKERFSQIGDASISDCIPIATLVVSIMIIGLYPSLLTDIFRDGLDPIIESLKLTVNP</sequence>